<reference evidence="1" key="1">
    <citation type="submission" date="2010-12" db="EMBL/GenBank/DDBJ databases">
        <title>Complete sequence of Bacillus cellulosilyticus DSM 2522.</title>
        <authorList>
            <consortium name="US DOE Joint Genome Institute"/>
            <person name="Lucas S."/>
            <person name="Copeland A."/>
            <person name="Lapidus A."/>
            <person name="Cheng J.-F."/>
            <person name="Bruce D."/>
            <person name="Goodwin L."/>
            <person name="Pitluck S."/>
            <person name="Chertkov O."/>
            <person name="Detter J.C."/>
            <person name="Han C."/>
            <person name="Tapia R."/>
            <person name="Land M."/>
            <person name="Hauser L."/>
            <person name="Jeffries C."/>
            <person name="Kyrpides N."/>
            <person name="Ivanova N."/>
            <person name="Mikhailova N."/>
            <person name="Brumm P."/>
            <person name="Mead D."/>
            <person name="Woyke T."/>
        </authorList>
    </citation>
    <scope>NUCLEOTIDE SEQUENCE [LARGE SCALE GENOMIC DNA]</scope>
    <source>
        <strain evidence="1">DSM 2522</strain>
    </source>
</reference>
<dbReference type="OrthoDB" id="1675670at2"/>
<dbReference type="Pfam" id="PF11553">
    <property type="entry name" value="DUF3231"/>
    <property type="match status" value="2"/>
</dbReference>
<evidence type="ECO:0000313" key="2">
    <source>
        <dbReference type="Proteomes" id="UP000001401"/>
    </source>
</evidence>
<evidence type="ECO:0000313" key="1">
    <source>
        <dbReference type="EMBL" id="ADU31931.1"/>
    </source>
</evidence>
<organism evidence="1 2">
    <name type="scientific">Evansella cellulosilytica (strain ATCC 21833 / DSM 2522 / FERM P-1141 / JCM 9156 / N-4)</name>
    <name type="common">Bacillus cellulosilyticus</name>
    <dbReference type="NCBI Taxonomy" id="649639"/>
    <lineage>
        <taxon>Bacteria</taxon>
        <taxon>Bacillati</taxon>
        <taxon>Bacillota</taxon>
        <taxon>Bacilli</taxon>
        <taxon>Bacillales</taxon>
        <taxon>Bacillaceae</taxon>
        <taxon>Evansella</taxon>
    </lineage>
</organism>
<dbReference type="STRING" id="649639.Bcell_3691"/>
<protein>
    <recommendedName>
        <fullName evidence="3">DUF3231 family protein</fullName>
    </recommendedName>
</protein>
<sequence length="336" mass="37935">MSHINLTSGEIGSLWTTYMNDSMSQCILGYMINHVQDQDIFPAIKEALHISNEHVQQLEKIFEEESYAKPIGFTNNDVNIQAPSLYTDVFCLTYINHMAKFGMLSYSGYLSMSAREDMINFFSDALVKTSNLYHMTTKIALKKGVFVRAPYISVPKKTDYVDSKSYFSGYSLFNKQRPLNAIEISHLFMNIQTNLIGSKLCLSFAQTSPNKEVQEFMLRGNEISLKHMKVFSSLLLNDNVQSPISSDVCITDSTYSPFSDKLMMYHMSLLSAAGTGNYATAAAASQRSDLILDYERLSIEIARFAKKGADIMIKNNWLEQPPGTIDKVQLTKQKNN</sequence>
<dbReference type="Proteomes" id="UP000001401">
    <property type="component" value="Chromosome"/>
</dbReference>
<accession>E6TT23</accession>
<dbReference type="KEGG" id="bco:Bcell_3691"/>
<dbReference type="eggNOG" id="ENOG502Z8RH">
    <property type="taxonomic scope" value="Bacteria"/>
</dbReference>
<name>E6TT23_EVAC2</name>
<dbReference type="RefSeq" id="WP_013490262.1">
    <property type="nucleotide sequence ID" value="NC_014829.1"/>
</dbReference>
<dbReference type="EMBL" id="CP002394">
    <property type="protein sequence ID" value="ADU31931.1"/>
    <property type="molecule type" value="Genomic_DNA"/>
</dbReference>
<dbReference type="AlphaFoldDB" id="E6TT23"/>
<gene>
    <name evidence="1" type="ordered locus">Bcell_3691</name>
</gene>
<dbReference type="Gene3D" id="1.20.1260.10">
    <property type="match status" value="2"/>
</dbReference>
<dbReference type="HOGENOM" id="CLU_068841_0_0_9"/>
<dbReference type="InterPro" id="IPR021617">
    <property type="entry name" value="DUF3231"/>
</dbReference>
<proteinExistence type="predicted"/>
<dbReference type="InterPro" id="IPR012347">
    <property type="entry name" value="Ferritin-like"/>
</dbReference>
<keyword evidence="2" id="KW-1185">Reference proteome</keyword>
<evidence type="ECO:0008006" key="3">
    <source>
        <dbReference type="Google" id="ProtNLM"/>
    </source>
</evidence>